<gene>
    <name evidence="2" type="primary">OJ1115_C05.25</name>
</gene>
<proteinExistence type="predicted"/>
<reference evidence="3" key="2">
    <citation type="journal article" date="2008" name="Nucleic Acids Res.">
        <title>The rice annotation project database (RAP-DB): 2008 update.</title>
        <authorList>
            <consortium name="The rice annotation project (RAP)"/>
        </authorList>
    </citation>
    <scope>GENOME REANNOTATION</scope>
    <source>
        <strain evidence="3">cv. Nipponbare</strain>
    </source>
</reference>
<sequence>MWVRCHPSHPLVAGHSPVKATGARPIAKRHTTSHAALNAASGWRSPSGPRGATSYPEAPRRS</sequence>
<dbReference type="AlphaFoldDB" id="Q6ZL76"/>
<organism evidence="2 3">
    <name type="scientific">Oryza sativa subsp. japonica</name>
    <name type="common">Rice</name>
    <dbReference type="NCBI Taxonomy" id="39947"/>
    <lineage>
        <taxon>Eukaryota</taxon>
        <taxon>Viridiplantae</taxon>
        <taxon>Streptophyta</taxon>
        <taxon>Embryophyta</taxon>
        <taxon>Tracheophyta</taxon>
        <taxon>Spermatophyta</taxon>
        <taxon>Magnoliopsida</taxon>
        <taxon>Liliopsida</taxon>
        <taxon>Poales</taxon>
        <taxon>Poaceae</taxon>
        <taxon>BOP clade</taxon>
        <taxon>Oryzoideae</taxon>
        <taxon>Oryzeae</taxon>
        <taxon>Oryzinae</taxon>
        <taxon>Oryza</taxon>
        <taxon>Oryza sativa</taxon>
    </lineage>
</organism>
<protein>
    <submittedName>
        <fullName evidence="2">Uncharacterized protein</fullName>
    </submittedName>
</protein>
<evidence type="ECO:0000313" key="3">
    <source>
        <dbReference type="Proteomes" id="UP000000763"/>
    </source>
</evidence>
<evidence type="ECO:0000256" key="1">
    <source>
        <dbReference type="SAM" id="MobiDB-lite"/>
    </source>
</evidence>
<accession>Q6ZL76</accession>
<feature type="region of interest" description="Disordered" evidence="1">
    <location>
        <begin position="1"/>
        <end position="20"/>
    </location>
</feature>
<name>Q6ZL76_ORYSJ</name>
<evidence type="ECO:0000313" key="2">
    <source>
        <dbReference type="EMBL" id="BAC83091.1"/>
    </source>
</evidence>
<feature type="region of interest" description="Disordered" evidence="1">
    <location>
        <begin position="33"/>
        <end position="62"/>
    </location>
</feature>
<dbReference type="Proteomes" id="UP000000763">
    <property type="component" value="Chromosome 7"/>
</dbReference>
<reference evidence="3" key="1">
    <citation type="journal article" date="2005" name="Nature">
        <title>The map-based sequence of the rice genome.</title>
        <authorList>
            <consortium name="International rice genome sequencing project (IRGSP)"/>
            <person name="Matsumoto T."/>
            <person name="Wu J."/>
            <person name="Kanamori H."/>
            <person name="Katayose Y."/>
            <person name="Fujisawa M."/>
            <person name="Namiki N."/>
            <person name="Mizuno H."/>
            <person name="Yamamoto K."/>
            <person name="Antonio B.A."/>
            <person name="Baba T."/>
            <person name="Sakata K."/>
            <person name="Nagamura Y."/>
            <person name="Aoki H."/>
            <person name="Arikawa K."/>
            <person name="Arita K."/>
            <person name="Bito T."/>
            <person name="Chiden Y."/>
            <person name="Fujitsuka N."/>
            <person name="Fukunaka R."/>
            <person name="Hamada M."/>
            <person name="Harada C."/>
            <person name="Hayashi A."/>
            <person name="Hijishita S."/>
            <person name="Honda M."/>
            <person name="Hosokawa S."/>
            <person name="Ichikawa Y."/>
            <person name="Idonuma A."/>
            <person name="Iijima M."/>
            <person name="Ikeda M."/>
            <person name="Ikeno M."/>
            <person name="Ito K."/>
            <person name="Ito S."/>
            <person name="Ito T."/>
            <person name="Ito Y."/>
            <person name="Ito Y."/>
            <person name="Iwabuchi A."/>
            <person name="Kamiya K."/>
            <person name="Karasawa W."/>
            <person name="Kurita K."/>
            <person name="Katagiri S."/>
            <person name="Kikuta A."/>
            <person name="Kobayashi H."/>
            <person name="Kobayashi N."/>
            <person name="Machita K."/>
            <person name="Maehara T."/>
            <person name="Masukawa M."/>
            <person name="Mizubayashi T."/>
            <person name="Mukai Y."/>
            <person name="Nagasaki H."/>
            <person name="Nagata Y."/>
            <person name="Naito S."/>
            <person name="Nakashima M."/>
            <person name="Nakama Y."/>
            <person name="Nakamichi Y."/>
            <person name="Nakamura M."/>
            <person name="Meguro A."/>
            <person name="Negishi M."/>
            <person name="Ohta I."/>
            <person name="Ohta T."/>
            <person name="Okamoto M."/>
            <person name="Ono N."/>
            <person name="Saji S."/>
            <person name="Sakaguchi M."/>
            <person name="Sakai K."/>
            <person name="Shibata M."/>
            <person name="Shimokawa T."/>
            <person name="Song J."/>
            <person name="Takazaki Y."/>
            <person name="Terasawa K."/>
            <person name="Tsugane M."/>
            <person name="Tsuji K."/>
            <person name="Ueda S."/>
            <person name="Waki K."/>
            <person name="Yamagata H."/>
            <person name="Yamamoto M."/>
            <person name="Yamamoto S."/>
            <person name="Yamane H."/>
            <person name="Yoshiki S."/>
            <person name="Yoshihara R."/>
            <person name="Yukawa K."/>
            <person name="Zhong H."/>
            <person name="Yano M."/>
            <person name="Yuan Q."/>
            <person name="Ouyang S."/>
            <person name="Liu J."/>
            <person name="Jones K.M."/>
            <person name="Gansberger K."/>
            <person name="Moffat K."/>
            <person name="Hill J."/>
            <person name="Bera J."/>
            <person name="Fadrosh D."/>
            <person name="Jin S."/>
            <person name="Johri S."/>
            <person name="Kim M."/>
            <person name="Overton L."/>
            <person name="Reardon M."/>
            <person name="Tsitrin T."/>
            <person name="Vuong H."/>
            <person name="Weaver B."/>
            <person name="Ciecko A."/>
            <person name="Tallon L."/>
            <person name="Jackson J."/>
            <person name="Pai G."/>
            <person name="Aken S.V."/>
            <person name="Utterback T."/>
            <person name="Reidmuller S."/>
            <person name="Feldblyum T."/>
            <person name="Hsiao J."/>
            <person name="Zismann V."/>
            <person name="Iobst S."/>
            <person name="de Vazeille A.R."/>
            <person name="Buell C.R."/>
            <person name="Ying K."/>
            <person name="Li Y."/>
            <person name="Lu T."/>
            <person name="Huang Y."/>
            <person name="Zhao Q."/>
            <person name="Feng Q."/>
            <person name="Zhang L."/>
            <person name="Zhu J."/>
            <person name="Weng Q."/>
            <person name="Mu J."/>
            <person name="Lu Y."/>
            <person name="Fan D."/>
            <person name="Liu Y."/>
            <person name="Guan J."/>
            <person name="Zhang Y."/>
            <person name="Yu S."/>
            <person name="Liu X."/>
            <person name="Zhang Y."/>
            <person name="Hong G."/>
            <person name="Han B."/>
            <person name="Choisne N."/>
            <person name="Demange N."/>
            <person name="Orjeda G."/>
            <person name="Samain S."/>
            <person name="Cattolico L."/>
            <person name="Pelletier E."/>
            <person name="Couloux A."/>
            <person name="Segurens B."/>
            <person name="Wincker P."/>
            <person name="D'Hont A."/>
            <person name="Scarpelli C."/>
            <person name="Weissenbach J."/>
            <person name="Salanoubat M."/>
            <person name="Quetier F."/>
            <person name="Yu Y."/>
            <person name="Kim H.R."/>
            <person name="Rambo T."/>
            <person name="Currie J."/>
            <person name="Collura K."/>
            <person name="Luo M."/>
            <person name="Yang T."/>
            <person name="Ammiraju J.S.S."/>
            <person name="Engler F."/>
            <person name="Soderlund C."/>
            <person name="Wing R.A."/>
            <person name="Palmer L.E."/>
            <person name="de la Bastide M."/>
            <person name="Spiegel L."/>
            <person name="Nascimento L."/>
            <person name="Zutavern T."/>
            <person name="O'Shaughnessy A."/>
            <person name="Dike S."/>
            <person name="Dedhia N."/>
            <person name="Preston R."/>
            <person name="Balija V."/>
            <person name="McCombie W.R."/>
            <person name="Chow T."/>
            <person name="Chen H."/>
            <person name="Chung M."/>
            <person name="Chen C."/>
            <person name="Shaw J."/>
            <person name="Wu H."/>
            <person name="Hsiao K."/>
            <person name="Chao Y."/>
            <person name="Chu M."/>
            <person name="Cheng C."/>
            <person name="Hour A."/>
            <person name="Lee P."/>
            <person name="Lin S."/>
            <person name="Lin Y."/>
            <person name="Liou J."/>
            <person name="Liu S."/>
            <person name="Hsing Y."/>
            <person name="Raghuvanshi S."/>
            <person name="Mohanty A."/>
            <person name="Bharti A.K."/>
            <person name="Gaur A."/>
            <person name="Gupta V."/>
            <person name="Kumar D."/>
            <person name="Ravi V."/>
            <person name="Vij S."/>
            <person name="Kapur A."/>
            <person name="Khurana P."/>
            <person name="Khurana P."/>
            <person name="Khurana J.P."/>
            <person name="Tyagi A.K."/>
            <person name="Gaikwad K."/>
            <person name="Singh A."/>
            <person name="Dalal V."/>
            <person name="Srivastava S."/>
            <person name="Dixit A."/>
            <person name="Pal A.K."/>
            <person name="Ghazi I.A."/>
            <person name="Yadav M."/>
            <person name="Pandit A."/>
            <person name="Bhargava A."/>
            <person name="Sureshbabu K."/>
            <person name="Batra K."/>
            <person name="Sharma T.R."/>
            <person name="Mohapatra T."/>
            <person name="Singh N.K."/>
            <person name="Messing J."/>
            <person name="Nelson A.B."/>
            <person name="Fuks G."/>
            <person name="Kavchok S."/>
            <person name="Keizer G."/>
            <person name="Linton E."/>
            <person name="Llaca V."/>
            <person name="Song R."/>
            <person name="Tanyolac B."/>
            <person name="Young S."/>
            <person name="Ho-Il K."/>
            <person name="Hahn J.H."/>
            <person name="Sangsakoo G."/>
            <person name="Vanavichit A."/>
            <person name="de Mattos Luiz.A.T."/>
            <person name="Zimmer P.D."/>
            <person name="Malone G."/>
            <person name="Dellagostin O."/>
            <person name="de Oliveira A.C."/>
            <person name="Bevan M."/>
            <person name="Bancroft I."/>
            <person name="Minx P."/>
            <person name="Cordum H."/>
            <person name="Wilson R."/>
            <person name="Cheng Z."/>
            <person name="Jin W."/>
            <person name="Jiang J."/>
            <person name="Leong S.A."/>
            <person name="Iwama H."/>
            <person name="Gojobori T."/>
            <person name="Itoh T."/>
            <person name="Niimura Y."/>
            <person name="Fujii Y."/>
            <person name="Habara T."/>
            <person name="Sakai H."/>
            <person name="Sato Y."/>
            <person name="Wilson G."/>
            <person name="Kumar K."/>
            <person name="McCouch S."/>
            <person name="Juretic N."/>
            <person name="Hoen D."/>
            <person name="Wright S."/>
            <person name="Bruskiewich R."/>
            <person name="Bureau T."/>
            <person name="Miyao A."/>
            <person name="Hirochika H."/>
            <person name="Nishikawa T."/>
            <person name="Kadowaki K."/>
            <person name="Sugiura M."/>
            <person name="Burr B."/>
            <person name="Sasaki T."/>
        </authorList>
    </citation>
    <scope>NUCLEOTIDE SEQUENCE [LARGE SCALE GENOMIC DNA]</scope>
    <source>
        <strain evidence="3">cv. Nipponbare</strain>
    </source>
</reference>
<dbReference type="EMBL" id="AP003808">
    <property type="protein sequence ID" value="BAC83091.1"/>
    <property type="molecule type" value="Genomic_DNA"/>
</dbReference>